<comment type="similarity">
    <text evidence="2">Belongs to the PilY1 family.</text>
</comment>
<dbReference type="GO" id="GO:0009289">
    <property type="term" value="C:pilus"/>
    <property type="evidence" value="ECO:0007669"/>
    <property type="project" value="UniProtKB-SubCell"/>
</dbReference>
<dbReference type="InterPro" id="IPR011047">
    <property type="entry name" value="Quinoprotein_ADH-like_sf"/>
</dbReference>
<keyword evidence="9" id="KW-0489">Methyltransferase</keyword>
<feature type="chain" id="PRO_5020330445" evidence="7">
    <location>
        <begin position="28"/>
        <end position="1186"/>
    </location>
</feature>
<dbReference type="InterPro" id="IPR008707">
    <property type="entry name" value="B-propeller_PilY1"/>
</dbReference>
<evidence type="ECO:0000259" key="8">
    <source>
        <dbReference type="Pfam" id="PF05567"/>
    </source>
</evidence>
<accession>A0A4P6P787</accession>
<evidence type="ECO:0000256" key="4">
    <source>
        <dbReference type="ARBA" id="ARBA00022723"/>
    </source>
</evidence>
<name>A0A4P6P787_9GAMM</name>
<proteinExistence type="inferred from homology"/>
<dbReference type="SUPFAM" id="SSF50998">
    <property type="entry name" value="Quinoprotein alcohol dehydrogenase-like"/>
    <property type="match status" value="1"/>
</dbReference>
<keyword evidence="4" id="KW-0479">Metal-binding</keyword>
<keyword evidence="9" id="KW-0808">Transferase</keyword>
<evidence type="ECO:0000313" key="10">
    <source>
        <dbReference type="Proteomes" id="UP000290244"/>
    </source>
</evidence>
<keyword evidence="6" id="KW-0281">Fimbrium</keyword>
<evidence type="ECO:0000256" key="7">
    <source>
        <dbReference type="SAM" id="SignalP"/>
    </source>
</evidence>
<evidence type="ECO:0000256" key="2">
    <source>
        <dbReference type="ARBA" id="ARBA00008387"/>
    </source>
</evidence>
<evidence type="ECO:0000256" key="3">
    <source>
        <dbReference type="ARBA" id="ARBA00022558"/>
    </source>
</evidence>
<evidence type="ECO:0000313" key="9">
    <source>
        <dbReference type="EMBL" id="QBG35342.1"/>
    </source>
</evidence>
<keyword evidence="5" id="KW-0106">Calcium</keyword>
<comment type="subcellular location">
    <subcellularLocation>
        <location evidence="1">Fimbrium</location>
    </subcellularLocation>
</comment>
<dbReference type="SUPFAM" id="SSF53300">
    <property type="entry name" value="vWA-like"/>
    <property type="match status" value="1"/>
</dbReference>
<feature type="domain" description="PilY1 beta-propeller" evidence="8">
    <location>
        <begin position="684"/>
        <end position="928"/>
    </location>
</feature>
<sequence length="1186" mass="130112">MKKFVAKNIIMAICTGVSLLLSPLVLSDDTDLYLSDTVQNVRQNPKVLIIFDNSGSMGRNPIDVKEFYDPNKTYGPVQGLTSFNDKFIYFTKGGVDGVGVPVPDSPSEARRFLDAINGCDVARQSLETYGFYTGHIREYSFRGNTGRWNEIPDNNGANIEIIDCEDDVLAPTPVNAKWKNNQGAEVTVPSGYPVDGEGTRQSPIYHTNNVADSNVTWSGSLVTLYTDNYLRWWHGDNIPEVSKTPMEIFQEEISNYIRSVPNVDFGLQIFNYNDDRRNNGGRVIQGIQPTTATSKASLLNLINNEIFPETWTPLCETMYEASRYFAGKNVDFGNDRDVNPKRDRSIESGNKYISPYNRCFDDTINIFLITDGEPTWDIDADAKIRALPAGNADMSNFVVSAPNTWDRGNSMLPAMASWMYENDINTDLDNKQNVRTFTIAFGEEAQASAAALLEETARRGGGEYLYAGNSGDLTRALNEFTGSLTTGGSSLTSASVAANTVDRTQTLDNVYYGMFQPDIGPRWHGNLKKYKVVGGELKGKNGELATDLDTEQFSQNVSSYWSSGVDGDKVAEGGVVEMFTTITPSQRKIYSDLGVGSGSLLQVTEADFRTKAISGYGNRADLVNALGVVDDDAAIDEVLHWHMGVDVDDEDKDGFIDDMRPSVFGDPLHSKPVVINYGNDNIYIAVGTNQGALHMFKDNNPNSASSYVSESWAFLPKELFSNIKGLKDNFSNADKMYGVDGLITFYINDINGDGDVDVNDGETAWLFFGLRRGGDSYYALDITNPESPSKMWKLSGGASPFEELGQSWSQPKVVFSMLNVSGDTAKPTLLFGGGYDISKDNTGVGTADNSGRAVYMVDAESGNFLWSLAPSGTTTFTGTDSIPSTIGTLDSDADGLIDRLYFGDTGGNVWRVDMPGADTNKFTVFKLASLGDELSNAQDRRFFYRPTIVRTIITETIDTGLVDLNNDAIIVKQETPYDAILIGSGDRSDPVGQDTLDKYFMIKDVNIATQTFDGNTVPIPATITINDLYDYTDGPFDGLTGQAFDDKALEVSLKQGWYFSFEQSGEKSSAAGRVIKNVAYFNSYTPPEPNPNLCYVGGKAWLYAIDLALGIKKFNWSNSNSDPELVRGDKIRYIGSQFADTPTVISVPSQPGELPKVKVIANYFVHEPDLSVQTGRSSMVTTEQVN</sequence>
<keyword evidence="10" id="KW-1185">Reference proteome</keyword>
<evidence type="ECO:0000256" key="5">
    <source>
        <dbReference type="ARBA" id="ARBA00022837"/>
    </source>
</evidence>
<dbReference type="Gene3D" id="3.40.50.410">
    <property type="entry name" value="von Willebrand factor, type A domain"/>
    <property type="match status" value="1"/>
</dbReference>
<reference evidence="9 10" key="1">
    <citation type="submission" date="2018-12" db="EMBL/GenBank/DDBJ databases">
        <title>Complete genome of Litorilituus sediminis.</title>
        <authorList>
            <person name="Liu A."/>
            <person name="Rong J."/>
        </authorList>
    </citation>
    <scope>NUCLEOTIDE SEQUENCE [LARGE SCALE GENOMIC DNA]</scope>
    <source>
        <strain evidence="9 10">JCM 17549</strain>
    </source>
</reference>
<dbReference type="GO" id="GO:0032259">
    <property type="term" value="P:methylation"/>
    <property type="evidence" value="ECO:0007669"/>
    <property type="project" value="UniProtKB-KW"/>
</dbReference>
<dbReference type="Pfam" id="PF05567">
    <property type="entry name" value="T4P_PilY1"/>
    <property type="match status" value="1"/>
</dbReference>
<gene>
    <name evidence="9" type="ORF">EMK97_06225</name>
</gene>
<dbReference type="InterPro" id="IPR036465">
    <property type="entry name" value="vWFA_dom_sf"/>
</dbReference>
<dbReference type="EMBL" id="CP034759">
    <property type="protein sequence ID" value="QBG35342.1"/>
    <property type="molecule type" value="Genomic_DNA"/>
</dbReference>
<dbReference type="RefSeq" id="WP_130600427.1">
    <property type="nucleotide sequence ID" value="NZ_CP034759.1"/>
</dbReference>
<evidence type="ECO:0000256" key="1">
    <source>
        <dbReference type="ARBA" id="ARBA00004561"/>
    </source>
</evidence>
<dbReference type="AlphaFoldDB" id="A0A4P6P787"/>
<dbReference type="GO" id="GO:0008168">
    <property type="term" value="F:methyltransferase activity"/>
    <property type="evidence" value="ECO:0007669"/>
    <property type="project" value="UniProtKB-KW"/>
</dbReference>
<dbReference type="OrthoDB" id="7156875at2"/>
<organism evidence="9 10">
    <name type="scientific">Litorilituus sediminis</name>
    <dbReference type="NCBI Taxonomy" id="718192"/>
    <lineage>
        <taxon>Bacteria</taxon>
        <taxon>Pseudomonadati</taxon>
        <taxon>Pseudomonadota</taxon>
        <taxon>Gammaproteobacteria</taxon>
        <taxon>Alteromonadales</taxon>
        <taxon>Colwelliaceae</taxon>
        <taxon>Litorilituus</taxon>
    </lineage>
</organism>
<protein>
    <submittedName>
        <fullName evidence="9">rRNA (Guanine-N1)-methyltransferase</fullName>
    </submittedName>
</protein>
<dbReference type="GO" id="GO:0046872">
    <property type="term" value="F:metal ion binding"/>
    <property type="evidence" value="ECO:0007669"/>
    <property type="project" value="UniProtKB-KW"/>
</dbReference>
<dbReference type="Proteomes" id="UP000290244">
    <property type="component" value="Chromosome"/>
</dbReference>
<dbReference type="KEGG" id="lsd:EMK97_06225"/>
<keyword evidence="3" id="KW-1029">Fimbrium biogenesis</keyword>
<keyword evidence="7" id="KW-0732">Signal</keyword>
<feature type="signal peptide" evidence="7">
    <location>
        <begin position="1"/>
        <end position="27"/>
    </location>
</feature>
<evidence type="ECO:0000256" key="6">
    <source>
        <dbReference type="ARBA" id="ARBA00023263"/>
    </source>
</evidence>